<dbReference type="Pfam" id="PF06970">
    <property type="entry name" value="RepA_N"/>
    <property type="match status" value="1"/>
</dbReference>
<evidence type="ECO:0000313" key="4">
    <source>
        <dbReference type="Proteomes" id="UP001290462"/>
    </source>
</evidence>
<reference evidence="3" key="1">
    <citation type="submission" date="2023-08" db="EMBL/GenBank/DDBJ databases">
        <title>Genomic characterization of piscicolin 126 produced by Carnobacterium maltaromaticum CM22 strain isolated from salmon (Salmo salar).</title>
        <authorList>
            <person name="Gonzalez-Gragera E."/>
            <person name="Garcia-Lopez J.D."/>
            <person name="Teso-Perez C."/>
            <person name="Gimenez-Hernandez I."/>
            <person name="Peralta-Sanchez J.M."/>
            <person name="Valdivia E."/>
            <person name="Montalban-Lopez M."/>
            <person name="Martin-Platero A.M."/>
            <person name="Banos A."/>
            <person name="Martinez-Bueno M."/>
        </authorList>
    </citation>
    <scope>NUCLEOTIDE SEQUENCE</scope>
    <source>
        <strain evidence="3">CM22</strain>
    </source>
</reference>
<dbReference type="Pfam" id="PF18008">
    <property type="entry name" value="Bac_RepA_C"/>
    <property type="match status" value="1"/>
</dbReference>
<accession>A0AAW9K7L9</accession>
<feature type="domain" description="Replication initiator A N-terminal" evidence="1">
    <location>
        <begin position="15"/>
        <end position="89"/>
    </location>
</feature>
<gene>
    <name evidence="3" type="ORF">RAK27_18580</name>
</gene>
<dbReference type="InterPro" id="IPR041151">
    <property type="entry name" value="Bac_RepA_C"/>
</dbReference>
<evidence type="ECO:0000259" key="2">
    <source>
        <dbReference type="Pfam" id="PF18008"/>
    </source>
</evidence>
<protein>
    <submittedName>
        <fullName evidence="3">Replication initiator protein A</fullName>
    </submittedName>
</protein>
<evidence type="ECO:0000259" key="1">
    <source>
        <dbReference type="Pfam" id="PF06970"/>
    </source>
</evidence>
<organism evidence="3 4">
    <name type="scientific">Carnobacterium maltaromaticum</name>
    <name type="common">Carnobacterium piscicola</name>
    <dbReference type="NCBI Taxonomy" id="2751"/>
    <lineage>
        <taxon>Bacteria</taxon>
        <taxon>Bacillati</taxon>
        <taxon>Bacillota</taxon>
        <taxon>Bacilli</taxon>
        <taxon>Lactobacillales</taxon>
        <taxon>Carnobacteriaceae</taxon>
        <taxon>Carnobacterium</taxon>
    </lineage>
</organism>
<comment type="caution">
    <text evidence="3">The sequence shown here is derived from an EMBL/GenBank/DDBJ whole genome shotgun (WGS) entry which is preliminary data.</text>
</comment>
<sequence>MTFKYISAKETYKSLYYQLPKVLFTSVQYINMSNDTKIAYAMLQDRCEYSINNNWIDSNGYVYFIFTTSDLMELLHCGNKKIAKIKKELREFNLLKEKRIPPKKLSDGSFKTFPPQLYLGQLEVTALDVYIDTKAVTTSTFSENVKTTLSEEVSHSNNNPENVKTTLLEQTPRNMDFSESVKTTPNLNKSLDTSLDTLLDTEKVRQAELLNIWENDTQDNLCVNQEIKKTIRVFSNTLDDAYNTIGIILRAKKKVEKELGCSLAIELDMNQDDLHDTLRRIYKAIYTSKKDNNDNYMFRILTYWFNSIAPQKNNTGKQVPMNNWVEN</sequence>
<proteinExistence type="predicted"/>
<evidence type="ECO:0000313" key="3">
    <source>
        <dbReference type="EMBL" id="MDZ5760651.1"/>
    </source>
</evidence>
<name>A0AAW9K7L9_CARML</name>
<feature type="domain" description="Replication initiator protein A C-terminal" evidence="2">
    <location>
        <begin position="225"/>
        <end position="307"/>
    </location>
</feature>
<dbReference type="EMBL" id="JAVBVO010000024">
    <property type="protein sequence ID" value="MDZ5760651.1"/>
    <property type="molecule type" value="Genomic_DNA"/>
</dbReference>
<dbReference type="RefSeq" id="WP_322809818.1">
    <property type="nucleotide sequence ID" value="NZ_JAVBVO010000024.1"/>
</dbReference>
<dbReference type="InterPro" id="IPR010724">
    <property type="entry name" value="RepA_N"/>
</dbReference>
<dbReference type="AlphaFoldDB" id="A0AAW9K7L9"/>
<dbReference type="Proteomes" id="UP001290462">
    <property type="component" value="Unassembled WGS sequence"/>
</dbReference>